<keyword evidence="2" id="KW-0732">Signal</keyword>
<sequence>MGSHQINLFLFFFVFIILSLDFQPLAAARALEGDQWLKKHDVVLQSLPKGNNPPSGPSGCTNVPKNSGGSCPTISSKNFAGAGHVHVEAPTVNFHKGSTHNAAAQ</sequence>
<evidence type="ECO:0000256" key="2">
    <source>
        <dbReference type="SAM" id="SignalP"/>
    </source>
</evidence>
<dbReference type="EMBL" id="JAMYWD010000011">
    <property type="protein sequence ID" value="KAJ4954387.1"/>
    <property type="molecule type" value="Genomic_DNA"/>
</dbReference>
<comment type="caution">
    <text evidence="3">The sequence shown here is derived from an EMBL/GenBank/DDBJ whole genome shotgun (WGS) entry which is preliminary data.</text>
</comment>
<protein>
    <submittedName>
        <fullName evidence="3">Uncharacterized protein</fullName>
    </submittedName>
</protein>
<evidence type="ECO:0000313" key="3">
    <source>
        <dbReference type="EMBL" id="KAJ4954387.1"/>
    </source>
</evidence>
<keyword evidence="4" id="KW-1185">Reference proteome</keyword>
<dbReference type="AlphaFoldDB" id="A0A9Q0GYL4"/>
<dbReference type="Proteomes" id="UP001141806">
    <property type="component" value="Unassembled WGS sequence"/>
</dbReference>
<organism evidence="3 4">
    <name type="scientific">Protea cynaroides</name>
    <dbReference type="NCBI Taxonomy" id="273540"/>
    <lineage>
        <taxon>Eukaryota</taxon>
        <taxon>Viridiplantae</taxon>
        <taxon>Streptophyta</taxon>
        <taxon>Embryophyta</taxon>
        <taxon>Tracheophyta</taxon>
        <taxon>Spermatophyta</taxon>
        <taxon>Magnoliopsida</taxon>
        <taxon>Proteales</taxon>
        <taxon>Proteaceae</taxon>
        <taxon>Protea</taxon>
    </lineage>
</organism>
<dbReference type="PANTHER" id="PTHR33592">
    <property type="entry name" value="TRANSMEMBRANE PROTEIN"/>
    <property type="match status" value="1"/>
</dbReference>
<evidence type="ECO:0000256" key="1">
    <source>
        <dbReference type="SAM" id="MobiDB-lite"/>
    </source>
</evidence>
<dbReference type="OrthoDB" id="1716208at2759"/>
<feature type="compositionally biased region" description="Low complexity" evidence="1">
    <location>
        <begin position="50"/>
        <end position="59"/>
    </location>
</feature>
<reference evidence="3" key="1">
    <citation type="journal article" date="2023" name="Plant J.">
        <title>The genome of the king protea, Protea cynaroides.</title>
        <authorList>
            <person name="Chang J."/>
            <person name="Duong T.A."/>
            <person name="Schoeman C."/>
            <person name="Ma X."/>
            <person name="Roodt D."/>
            <person name="Barker N."/>
            <person name="Li Z."/>
            <person name="Van de Peer Y."/>
            <person name="Mizrachi E."/>
        </authorList>
    </citation>
    <scope>NUCLEOTIDE SEQUENCE</scope>
    <source>
        <tissue evidence="3">Young leaves</tissue>
    </source>
</reference>
<gene>
    <name evidence="3" type="ORF">NE237_011170</name>
</gene>
<feature type="signal peptide" evidence="2">
    <location>
        <begin position="1"/>
        <end position="28"/>
    </location>
</feature>
<feature type="chain" id="PRO_5040284996" evidence="2">
    <location>
        <begin position="29"/>
        <end position="105"/>
    </location>
</feature>
<feature type="region of interest" description="Disordered" evidence="1">
    <location>
        <begin position="47"/>
        <end position="68"/>
    </location>
</feature>
<proteinExistence type="predicted"/>
<name>A0A9Q0GYL4_9MAGN</name>
<evidence type="ECO:0000313" key="4">
    <source>
        <dbReference type="Proteomes" id="UP001141806"/>
    </source>
</evidence>
<accession>A0A9Q0GYL4</accession>
<dbReference type="PANTHER" id="PTHR33592:SF10">
    <property type="entry name" value="TRANSMEMBRANE PROTEIN"/>
    <property type="match status" value="1"/>
</dbReference>